<reference evidence="2 3" key="1">
    <citation type="submission" date="2023-07" db="EMBL/GenBank/DDBJ databases">
        <title>Genomic Encyclopedia of Type Strains, Phase IV (KMG-IV): sequencing the most valuable type-strain genomes for metagenomic binning, comparative biology and taxonomic classification.</title>
        <authorList>
            <person name="Goeker M."/>
        </authorList>
    </citation>
    <scope>NUCLEOTIDE SEQUENCE [LARGE SCALE GENOMIC DNA]</scope>
    <source>
        <strain evidence="2 3">DSM 5896</strain>
    </source>
</reference>
<feature type="signal peptide" evidence="1">
    <location>
        <begin position="1"/>
        <end position="21"/>
    </location>
</feature>
<name>A0ABU0FJ43_9HYPH</name>
<feature type="chain" id="PRO_5045999172" evidence="1">
    <location>
        <begin position="22"/>
        <end position="147"/>
    </location>
</feature>
<evidence type="ECO:0000313" key="3">
    <source>
        <dbReference type="Proteomes" id="UP001237448"/>
    </source>
</evidence>
<dbReference type="EMBL" id="JAUSVK010000001">
    <property type="protein sequence ID" value="MDQ0394630.1"/>
    <property type="molecule type" value="Genomic_DNA"/>
</dbReference>
<gene>
    <name evidence="2" type="ORF">J3R73_004422</name>
</gene>
<evidence type="ECO:0000256" key="1">
    <source>
        <dbReference type="SAM" id="SignalP"/>
    </source>
</evidence>
<protein>
    <submittedName>
        <fullName evidence="2">Uncharacterized protein</fullName>
    </submittedName>
</protein>
<comment type="caution">
    <text evidence="2">The sequence shown here is derived from an EMBL/GenBank/DDBJ whole genome shotgun (WGS) entry which is preliminary data.</text>
</comment>
<keyword evidence="3" id="KW-1185">Reference proteome</keyword>
<proteinExistence type="predicted"/>
<evidence type="ECO:0000313" key="2">
    <source>
        <dbReference type="EMBL" id="MDQ0394630.1"/>
    </source>
</evidence>
<sequence>MRIASLAAAALLAASVLPASAATLLEKNFWLSGPNYDGILPRCDDPAVTGKIATRFADKEADYWNSALTIERFDRHHQIAYSPWGRSFIPRRFCSARVLTSDGHYRRVSYSIAEDTGWLGATWGVEWCVDGTDRNLAYAPNCKMARP</sequence>
<organism evidence="2 3">
    <name type="scientific">Labrys monachus</name>
    <dbReference type="NCBI Taxonomy" id="217067"/>
    <lineage>
        <taxon>Bacteria</taxon>
        <taxon>Pseudomonadati</taxon>
        <taxon>Pseudomonadota</taxon>
        <taxon>Alphaproteobacteria</taxon>
        <taxon>Hyphomicrobiales</taxon>
        <taxon>Xanthobacteraceae</taxon>
        <taxon>Labrys</taxon>
    </lineage>
</organism>
<keyword evidence="1" id="KW-0732">Signal</keyword>
<dbReference type="Proteomes" id="UP001237448">
    <property type="component" value="Unassembled WGS sequence"/>
</dbReference>
<accession>A0ABU0FJ43</accession>
<dbReference type="RefSeq" id="WP_307432067.1">
    <property type="nucleotide sequence ID" value="NZ_JAUSVK010000001.1"/>
</dbReference>